<dbReference type="RefSeq" id="WP_008678916.1">
    <property type="nucleotide sequence ID" value="NZ_CABKOG010000003.1"/>
</dbReference>
<accession>A0A9X3XKA8</accession>
<evidence type="ECO:0000259" key="2">
    <source>
        <dbReference type="PROSITE" id="PS50965"/>
    </source>
</evidence>
<dbReference type="Pfam" id="PF08378">
    <property type="entry name" value="NERD"/>
    <property type="match status" value="1"/>
</dbReference>
<dbReference type="PROSITE" id="PS50965">
    <property type="entry name" value="NERD"/>
    <property type="match status" value="1"/>
</dbReference>
<organism evidence="3 4">
    <name type="scientific">Clostridium tertium</name>
    <dbReference type="NCBI Taxonomy" id="1559"/>
    <lineage>
        <taxon>Bacteria</taxon>
        <taxon>Bacillati</taxon>
        <taxon>Bacillota</taxon>
        <taxon>Clostridia</taxon>
        <taxon>Eubacteriales</taxon>
        <taxon>Clostridiaceae</taxon>
        <taxon>Clostridium</taxon>
    </lineage>
</organism>
<keyword evidence="1" id="KW-0812">Transmembrane</keyword>
<evidence type="ECO:0000313" key="4">
    <source>
        <dbReference type="Proteomes" id="UP001141183"/>
    </source>
</evidence>
<feature type="domain" description="NERD" evidence="2">
    <location>
        <begin position="29"/>
        <end position="143"/>
    </location>
</feature>
<gene>
    <name evidence="3" type="ORF">NE398_07075</name>
</gene>
<reference evidence="3" key="1">
    <citation type="submission" date="2022-05" db="EMBL/GenBank/DDBJ databases">
        <title>Draft genome sequence of Clostridium tertium strain CP3 isolated from Peru.</title>
        <authorList>
            <person name="Hurtado R."/>
            <person name="Lima L."/>
            <person name="Sousa T."/>
            <person name="Jaiswal A.K."/>
            <person name="Tiwari S."/>
            <person name="Maturrano L."/>
            <person name="Brenig B."/>
            <person name="Azevedo V."/>
        </authorList>
    </citation>
    <scope>NUCLEOTIDE SEQUENCE</scope>
    <source>
        <strain evidence="3">CP3</strain>
    </source>
</reference>
<proteinExistence type="predicted"/>
<dbReference type="Proteomes" id="UP001141183">
    <property type="component" value="Unassembled WGS sequence"/>
</dbReference>
<sequence length="205" mass="23855">MNTQKIIIVILLALVIAVILIRKAKSKHELNLGEKEVNQVLSKLKGYKLLSDILIKRENGSSQIDHILIGKKGIFVIETKDYSGSIYGEQYSKYWIQIINRNKNEFYNPIRQNYGHIKALEEYIGRKGVFISVIVFTNKSKLKKVKTETPVIQLKKLKKFIRKYSSDIRLSKEEIECIYNSIKKGNVHSNRARKKHVKRINRNIS</sequence>
<keyword evidence="1" id="KW-0472">Membrane</keyword>
<protein>
    <submittedName>
        <fullName evidence="3">NERD domain-containing protein</fullName>
    </submittedName>
</protein>
<dbReference type="EMBL" id="JAMRYU010000006">
    <property type="protein sequence ID" value="MDC4239926.1"/>
    <property type="molecule type" value="Genomic_DNA"/>
</dbReference>
<evidence type="ECO:0000256" key="1">
    <source>
        <dbReference type="SAM" id="Phobius"/>
    </source>
</evidence>
<keyword evidence="4" id="KW-1185">Reference proteome</keyword>
<keyword evidence="1" id="KW-1133">Transmembrane helix</keyword>
<comment type="caution">
    <text evidence="3">The sequence shown here is derived from an EMBL/GenBank/DDBJ whole genome shotgun (WGS) entry which is preliminary data.</text>
</comment>
<name>A0A9X3XKA8_9CLOT</name>
<evidence type="ECO:0000313" key="3">
    <source>
        <dbReference type="EMBL" id="MDC4239926.1"/>
    </source>
</evidence>
<dbReference type="AlphaFoldDB" id="A0A9X3XKA8"/>
<feature type="transmembrane region" description="Helical" evidence="1">
    <location>
        <begin position="6"/>
        <end position="22"/>
    </location>
</feature>
<dbReference type="InterPro" id="IPR011528">
    <property type="entry name" value="NERD"/>
</dbReference>